<protein>
    <recommendedName>
        <fullName evidence="2">Regulatory protein zeste</fullName>
    </recommendedName>
</protein>
<comment type="subunit">
    <text evidence="1">Self-associates forming complexes of several hundred monomers.</text>
</comment>
<reference evidence="7 8" key="1">
    <citation type="submission" date="2019-08" db="EMBL/GenBank/DDBJ databases">
        <title>Whole genome of Aphis craccivora.</title>
        <authorList>
            <person name="Voronova N.V."/>
            <person name="Shulinski R.S."/>
            <person name="Bandarenka Y.V."/>
            <person name="Zhorov D.G."/>
            <person name="Warner D."/>
        </authorList>
    </citation>
    <scope>NUCLEOTIDE SEQUENCE [LARGE SCALE GENOMIC DNA]</scope>
    <source>
        <strain evidence="7">180601</strain>
        <tissue evidence="7">Whole Body</tissue>
    </source>
</reference>
<keyword evidence="4" id="KW-0804">Transcription</keyword>
<evidence type="ECO:0000256" key="4">
    <source>
        <dbReference type="ARBA" id="ARBA00023163"/>
    </source>
</evidence>
<keyword evidence="8" id="KW-1185">Reference proteome</keyword>
<dbReference type="PANTHER" id="PTHR23098">
    <property type="entry name" value="AGAP001331-PA-RELATED"/>
    <property type="match status" value="1"/>
</dbReference>
<dbReference type="GO" id="GO:0005634">
    <property type="term" value="C:nucleus"/>
    <property type="evidence" value="ECO:0007669"/>
    <property type="project" value="TreeGrafter"/>
</dbReference>
<name>A0A6G0VRS3_APHCR</name>
<organism evidence="7 8">
    <name type="scientific">Aphis craccivora</name>
    <name type="common">Cowpea aphid</name>
    <dbReference type="NCBI Taxonomy" id="307492"/>
    <lineage>
        <taxon>Eukaryota</taxon>
        <taxon>Metazoa</taxon>
        <taxon>Ecdysozoa</taxon>
        <taxon>Arthropoda</taxon>
        <taxon>Hexapoda</taxon>
        <taxon>Insecta</taxon>
        <taxon>Pterygota</taxon>
        <taxon>Neoptera</taxon>
        <taxon>Paraneoptera</taxon>
        <taxon>Hemiptera</taxon>
        <taxon>Sternorrhyncha</taxon>
        <taxon>Aphidomorpha</taxon>
        <taxon>Aphidoidea</taxon>
        <taxon>Aphididae</taxon>
        <taxon>Aphidini</taxon>
        <taxon>Aphis</taxon>
        <taxon>Aphis</taxon>
    </lineage>
</organism>
<comment type="caution">
    <text evidence="7">The sequence shown here is derived from an EMBL/GenBank/DDBJ whole genome shotgun (WGS) entry which is preliminary data.</text>
</comment>
<sequence length="332" mass="37602">MNHYVAVYKHSYFFFHFIIHIFIKSCVHRSHKIMSKSRPTQFQMKSLVEFMTKDPLLCAGKFNQNFTHKTAQKKWEMIAAELNALPGAEKSWDKWKKARIFVYCKYPIAPLIINTNRCANSTYNITQIYIYIHKLIFLITWHDTRSTTKTKAAAIKRHIGGTGGGPSCSIQLNEVQQDALSLICPASVSGHVNSTESNVEFVFEVPNNVTIDTNELCVEEFDESYAVDNQEHNAQPSIIASELVDNQDNYAQSSSTTPKLGSKTKSTAISRLSESSAAAIRLGDIAERKLDLAERKFTLKNAYYQKKIKLKEENNALLRTLISTLSDKLPIP</sequence>
<evidence type="ECO:0000256" key="1">
    <source>
        <dbReference type="ARBA" id="ARBA00011764"/>
    </source>
</evidence>
<dbReference type="Proteomes" id="UP000478052">
    <property type="component" value="Unassembled WGS sequence"/>
</dbReference>
<accession>A0A6G0VRS3</accession>
<dbReference type="PANTHER" id="PTHR23098:SF16">
    <property type="entry name" value="REGULATORY PROTEIN ZESTE"/>
    <property type="match status" value="1"/>
</dbReference>
<feature type="domain" description="Myb/SANT-like DNA-binding" evidence="6">
    <location>
        <begin position="40"/>
        <end position="97"/>
    </location>
</feature>
<dbReference type="EMBL" id="VUJU01012606">
    <property type="protein sequence ID" value="KAF0707277.1"/>
    <property type="molecule type" value="Genomic_DNA"/>
</dbReference>
<dbReference type="OrthoDB" id="3437960at2759"/>
<proteinExistence type="predicted"/>
<evidence type="ECO:0000259" key="6">
    <source>
        <dbReference type="Pfam" id="PF13873"/>
    </source>
</evidence>
<dbReference type="Pfam" id="PF13873">
    <property type="entry name" value="Myb_DNA-bind_5"/>
    <property type="match status" value="1"/>
</dbReference>
<evidence type="ECO:0000256" key="3">
    <source>
        <dbReference type="ARBA" id="ARBA00023015"/>
    </source>
</evidence>
<dbReference type="InterPro" id="IPR028002">
    <property type="entry name" value="Myb_DNA-bind_5"/>
</dbReference>
<evidence type="ECO:0000313" key="7">
    <source>
        <dbReference type="EMBL" id="KAF0707277.1"/>
    </source>
</evidence>
<evidence type="ECO:0000256" key="2">
    <source>
        <dbReference type="ARBA" id="ARBA00016807"/>
    </source>
</evidence>
<dbReference type="AlphaFoldDB" id="A0A6G0VRS3"/>
<gene>
    <name evidence="7" type="ORF">FWK35_00031015</name>
</gene>
<evidence type="ECO:0000256" key="5">
    <source>
        <dbReference type="ARBA" id="ARBA00025466"/>
    </source>
</evidence>
<keyword evidence="3" id="KW-0805">Transcription regulation</keyword>
<comment type="function">
    <text evidence="5">Involved in transvection phenomena (= synapsis-dependent gene expression), where the synaptic pairing of chromosomes carrying genes with which zeste interacts influences the expression of these genes. Zeste binds to DNA and stimulates transcription from a nearby promoter.</text>
</comment>
<evidence type="ECO:0000313" key="8">
    <source>
        <dbReference type="Proteomes" id="UP000478052"/>
    </source>
</evidence>